<dbReference type="Gene3D" id="3.40.50.1580">
    <property type="entry name" value="Nucleoside phosphorylase domain"/>
    <property type="match status" value="1"/>
</dbReference>
<dbReference type="RefSeq" id="WP_135620377.1">
    <property type="nucleotide sequence ID" value="NZ_RQGG01000043.1"/>
</dbReference>
<proteinExistence type="predicted"/>
<keyword evidence="2" id="KW-1185">Reference proteome</keyword>
<dbReference type="GO" id="GO:0003824">
    <property type="term" value="F:catalytic activity"/>
    <property type="evidence" value="ECO:0007669"/>
    <property type="project" value="InterPro"/>
</dbReference>
<dbReference type="SUPFAM" id="SSF53167">
    <property type="entry name" value="Purine and uridine phosphorylases"/>
    <property type="match status" value="1"/>
</dbReference>
<dbReference type="GO" id="GO:0009116">
    <property type="term" value="P:nucleoside metabolic process"/>
    <property type="evidence" value="ECO:0007669"/>
    <property type="project" value="InterPro"/>
</dbReference>
<protein>
    <submittedName>
        <fullName evidence="1">Phosphorylase</fullName>
    </submittedName>
</protein>
<organism evidence="1 2">
    <name type="scientific">Leptospira kemamanensis</name>
    <dbReference type="NCBI Taxonomy" id="2484942"/>
    <lineage>
        <taxon>Bacteria</taxon>
        <taxon>Pseudomonadati</taxon>
        <taxon>Spirochaetota</taxon>
        <taxon>Spirochaetia</taxon>
        <taxon>Leptospirales</taxon>
        <taxon>Leptospiraceae</taxon>
        <taxon>Leptospira</taxon>
    </lineage>
</organism>
<accession>A0A4R9JLJ4</accession>
<dbReference type="AlphaFoldDB" id="A0A4R9JLJ4"/>
<dbReference type="OrthoDB" id="341163at2"/>
<dbReference type="Proteomes" id="UP000297609">
    <property type="component" value="Unassembled WGS sequence"/>
</dbReference>
<evidence type="ECO:0000313" key="1">
    <source>
        <dbReference type="EMBL" id="TGL48705.1"/>
    </source>
</evidence>
<name>A0A4R9JLJ4_9LEPT</name>
<gene>
    <name evidence="1" type="ORF">EHQ59_14595</name>
</gene>
<comment type="caution">
    <text evidence="1">The sequence shown here is derived from an EMBL/GenBank/DDBJ whole genome shotgun (WGS) entry which is preliminary data.</text>
</comment>
<dbReference type="EMBL" id="RQGG01000043">
    <property type="protein sequence ID" value="TGL48705.1"/>
    <property type="molecule type" value="Genomic_DNA"/>
</dbReference>
<dbReference type="InterPro" id="IPR035994">
    <property type="entry name" value="Nucleoside_phosphorylase_sf"/>
</dbReference>
<sequence>MIPFNKEHTLVTSAFVGEIDLLQKSLKFPHVSPLGIGNLEQAIQCSRYLVQNQEIKQIAFLGSCGVYPWAPFRIGDIVSPKEVHSEEISSLLGFGKQLPMNSPFHKLEVDASFPQVVCNAPTTITLYQLDETNHRNWKNFQVENLELFGLAKVANQFQIPITAYLVITNTVGPKGSADWQKNWREFSNQLQRTFIEHKT</sequence>
<reference evidence="1" key="1">
    <citation type="journal article" date="2019" name="PLoS Negl. Trop. Dis.">
        <title>Revisiting the worldwide diversity of Leptospira species in the environment.</title>
        <authorList>
            <person name="Vincent A.T."/>
            <person name="Schiettekatte O."/>
            <person name="Bourhy P."/>
            <person name="Veyrier F.J."/>
            <person name="Picardeau M."/>
        </authorList>
    </citation>
    <scope>NUCLEOTIDE SEQUENCE [LARGE SCALE GENOMIC DNA]</scope>
    <source>
        <strain evidence="1">201702454</strain>
    </source>
</reference>
<evidence type="ECO:0000313" key="2">
    <source>
        <dbReference type="Proteomes" id="UP000297609"/>
    </source>
</evidence>